<name>A0A2T5RGM3_9FIRM</name>
<evidence type="ECO:0000313" key="3">
    <source>
        <dbReference type="EMBL" id="TDP93096.1"/>
    </source>
</evidence>
<dbReference type="EMBL" id="SNXX01000013">
    <property type="protein sequence ID" value="TDP93096.1"/>
    <property type="molecule type" value="Genomic_DNA"/>
</dbReference>
<keyword evidence="1" id="KW-0472">Membrane</keyword>
<dbReference type="RefSeq" id="WP_108141973.1">
    <property type="nucleotide sequence ID" value="NZ_QAXS01000035.1"/>
</dbReference>
<keyword evidence="1" id="KW-1133">Transmembrane helix</keyword>
<evidence type="ECO:0000313" key="2">
    <source>
        <dbReference type="EMBL" id="PTV93932.1"/>
    </source>
</evidence>
<dbReference type="Proteomes" id="UP000244089">
    <property type="component" value="Unassembled WGS sequence"/>
</dbReference>
<evidence type="ECO:0000313" key="5">
    <source>
        <dbReference type="Proteomes" id="UP000295176"/>
    </source>
</evidence>
<accession>A0A2T5RGM3</accession>
<gene>
    <name evidence="3" type="ORF">C7957_11369</name>
    <name evidence="2" type="ORF">C8C76_13522</name>
</gene>
<proteinExistence type="predicted"/>
<feature type="transmembrane region" description="Helical" evidence="1">
    <location>
        <begin position="37"/>
        <end position="58"/>
    </location>
</feature>
<reference evidence="2 4" key="1">
    <citation type="submission" date="2018-04" db="EMBL/GenBank/DDBJ databases">
        <title>Subsurface microbial communities from deep shales in Ohio and West Virginia, USA.</title>
        <authorList>
            <person name="Wrighton K."/>
        </authorList>
    </citation>
    <scope>NUCLEOTIDE SEQUENCE [LARGE SCALE GENOMIC DNA]</scope>
    <source>
        <strain evidence="3 5">MSL 7</strain>
        <strain evidence="2 4">WC1</strain>
    </source>
</reference>
<evidence type="ECO:0000256" key="1">
    <source>
        <dbReference type="SAM" id="Phobius"/>
    </source>
</evidence>
<dbReference type="EMBL" id="QAXS01000035">
    <property type="protein sequence ID" value="PTV93932.1"/>
    <property type="molecule type" value="Genomic_DNA"/>
</dbReference>
<feature type="transmembrane region" description="Helical" evidence="1">
    <location>
        <begin position="7"/>
        <end position="31"/>
    </location>
</feature>
<protein>
    <submittedName>
        <fullName evidence="2">Uncharacterized protein</fullName>
    </submittedName>
</protein>
<organism evidence="2 4">
    <name type="scientific">Halanaerobium saccharolyticum</name>
    <dbReference type="NCBI Taxonomy" id="43595"/>
    <lineage>
        <taxon>Bacteria</taxon>
        <taxon>Bacillati</taxon>
        <taxon>Bacillota</taxon>
        <taxon>Clostridia</taxon>
        <taxon>Halanaerobiales</taxon>
        <taxon>Halanaerobiaceae</taxon>
        <taxon>Halanaerobium</taxon>
    </lineage>
</organism>
<sequence>MLKKIGVLLLLISLIFLVGSGLYHLMIAIINDPGLPLLIRFALGGLLIGLLVLLIALIKERWEDKKNEKFDHREY</sequence>
<keyword evidence="1" id="KW-0812">Transmembrane</keyword>
<dbReference type="Proteomes" id="UP000295176">
    <property type="component" value="Unassembled WGS sequence"/>
</dbReference>
<evidence type="ECO:0000313" key="4">
    <source>
        <dbReference type="Proteomes" id="UP000244089"/>
    </source>
</evidence>
<dbReference type="AlphaFoldDB" id="A0A2T5RGM3"/>
<comment type="caution">
    <text evidence="2">The sequence shown here is derived from an EMBL/GenBank/DDBJ whole genome shotgun (WGS) entry which is preliminary data.</text>
</comment>